<dbReference type="Pfam" id="PF07859">
    <property type="entry name" value="Abhydrolase_3"/>
    <property type="match status" value="1"/>
</dbReference>
<dbReference type="eggNOG" id="COG0657">
    <property type="taxonomic scope" value="Bacteria"/>
</dbReference>
<comment type="similarity">
    <text evidence="1">Belongs to the 'GDXG' lipolytic enzyme family.</text>
</comment>
<sequence>MSTVSRGAIRACLRSARPLFASHRVPVGAKRLMVEMVTAAARPPRGTRFERDTVAGVPVVRVRPAHTTGGTLIYLHGGGYGLGSAKGYRGLVAHLAAAAGTTAVIPDYSRSPESRYPIALEEMVAVYSRLLDDGLDADTTVVAGDSAGGGLTLALATALRDRGLPAPAALGLICPWADLAIDADRSRPVLRDPLILPSMTAEWAPRYAGQHDPRSPGISPVYGDMTGLPPIVMHTAGDDPISVDAEKIEAAVAAAAGVLHHRRFDDLWHDFHLQVSLLAEAREAVTDLGAALRRHMQTIHPDTAKVAST</sequence>
<dbReference type="GO" id="GO:0004806">
    <property type="term" value="F:triacylglycerol lipase activity"/>
    <property type="evidence" value="ECO:0007669"/>
    <property type="project" value="TreeGrafter"/>
</dbReference>
<dbReference type="Proteomes" id="UP000028488">
    <property type="component" value="Chromosome"/>
</dbReference>
<dbReference type="InterPro" id="IPR013094">
    <property type="entry name" value="AB_hydrolase_3"/>
</dbReference>
<evidence type="ECO:0000313" key="4">
    <source>
        <dbReference type="EMBL" id="AII06823.1"/>
    </source>
</evidence>
<dbReference type="InterPro" id="IPR050300">
    <property type="entry name" value="GDXG_lipolytic_enzyme"/>
</dbReference>
<gene>
    <name evidence="4" type="ORF">EP51_20135</name>
</gene>
<accession>A0A076ENQ7</accession>
<dbReference type="InterPro" id="IPR029058">
    <property type="entry name" value="AB_hydrolase_fold"/>
</dbReference>
<dbReference type="SUPFAM" id="SSF53474">
    <property type="entry name" value="alpha/beta-Hydrolases"/>
    <property type="match status" value="1"/>
</dbReference>
<proteinExistence type="inferred from homology"/>
<dbReference type="RefSeq" id="WP_200887740.1">
    <property type="nucleotide sequence ID" value="NZ_CP008947.1"/>
</dbReference>
<name>A0A076ENQ7_RHOOP</name>
<evidence type="ECO:0000313" key="5">
    <source>
        <dbReference type="Proteomes" id="UP000028488"/>
    </source>
</evidence>
<organism evidence="4 5">
    <name type="scientific">Rhodococcus opacus</name>
    <name type="common">Nocardia opaca</name>
    <dbReference type="NCBI Taxonomy" id="37919"/>
    <lineage>
        <taxon>Bacteria</taxon>
        <taxon>Bacillati</taxon>
        <taxon>Actinomycetota</taxon>
        <taxon>Actinomycetes</taxon>
        <taxon>Mycobacteriales</taxon>
        <taxon>Nocardiaceae</taxon>
        <taxon>Rhodococcus</taxon>
    </lineage>
</organism>
<evidence type="ECO:0000256" key="1">
    <source>
        <dbReference type="ARBA" id="ARBA00010515"/>
    </source>
</evidence>
<dbReference type="PANTHER" id="PTHR48081:SF30">
    <property type="entry name" value="ACETYL-HYDROLASE LIPR-RELATED"/>
    <property type="match status" value="1"/>
</dbReference>
<dbReference type="Gene3D" id="3.40.50.1820">
    <property type="entry name" value="alpha/beta hydrolase"/>
    <property type="match status" value="1"/>
</dbReference>
<evidence type="ECO:0000259" key="3">
    <source>
        <dbReference type="Pfam" id="PF07859"/>
    </source>
</evidence>
<dbReference type="AlphaFoldDB" id="A0A076ENQ7"/>
<dbReference type="EMBL" id="CP008947">
    <property type="protein sequence ID" value="AII06823.1"/>
    <property type="molecule type" value="Genomic_DNA"/>
</dbReference>
<feature type="domain" description="Alpha/beta hydrolase fold-3" evidence="3">
    <location>
        <begin position="72"/>
        <end position="272"/>
    </location>
</feature>
<protein>
    <submittedName>
        <fullName evidence="4">Acetylhydrolase</fullName>
    </submittedName>
</protein>
<reference evidence="4 5" key="1">
    <citation type="submission" date="2014-07" db="EMBL/GenBank/DDBJ databases">
        <title>Genome Sequence of Rhodococcus opacus Strain R7, a Biodegrader of Mono- and Polycyclic Aromatic Hydrocarbons.</title>
        <authorList>
            <person name="Di Gennaro P."/>
            <person name="Zampolli J."/>
            <person name="Presti I."/>
            <person name="Cappelletti M."/>
            <person name="D'Ursi P."/>
            <person name="Orro A."/>
            <person name="Mezzelani A."/>
            <person name="Milanesi L."/>
        </authorList>
    </citation>
    <scope>NUCLEOTIDE SEQUENCE [LARGE SCALE GENOMIC DNA]</scope>
    <source>
        <strain evidence="4 5">R7</strain>
    </source>
</reference>
<dbReference type="PANTHER" id="PTHR48081">
    <property type="entry name" value="AB HYDROLASE SUPERFAMILY PROTEIN C4A8.06C"/>
    <property type="match status" value="1"/>
</dbReference>
<evidence type="ECO:0000256" key="2">
    <source>
        <dbReference type="ARBA" id="ARBA00022801"/>
    </source>
</evidence>
<keyword evidence="2 4" id="KW-0378">Hydrolase</keyword>